<dbReference type="Proteomes" id="UP000191931">
    <property type="component" value="Unassembled WGS sequence"/>
</dbReference>
<evidence type="ECO:0008006" key="3">
    <source>
        <dbReference type="Google" id="ProtNLM"/>
    </source>
</evidence>
<dbReference type="PROSITE" id="PS51257">
    <property type="entry name" value="PROKAR_LIPOPROTEIN"/>
    <property type="match status" value="1"/>
</dbReference>
<dbReference type="InterPro" id="IPR011042">
    <property type="entry name" value="6-blade_b-propeller_TolB-like"/>
</dbReference>
<name>A0A1W1HIT1_9BACT</name>
<keyword evidence="2" id="KW-1185">Reference proteome</keyword>
<organism evidence="1 2">
    <name type="scientific">Desulfamplus magnetovallimortis</name>
    <dbReference type="NCBI Taxonomy" id="1246637"/>
    <lineage>
        <taxon>Bacteria</taxon>
        <taxon>Pseudomonadati</taxon>
        <taxon>Thermodesulfobacteriota</taxon>
        <taxon>Desulfobacteria</taxon>
        <taxon>Desulfobacterales</taxon>
        <taxon>Desulfobacteraceae</taxon>
        <taxon>Desulfamplus</taxon>
    </lineage>
</organism>
<dbReference type="RefSeq" id="WP_080801852.1">
    <property type="nucleotide sequence ID" value="NZ_LT828542.1"/>
</dbReference>
<sequence length="283" mass="32189">MTPPYRKIVPVISLLVLLLVSGCGYQQFKTDLFAAFEHESQVGPAAIAWDGKNLVLGCSNQIQFARDIVTEPFYVFSKDTLLNGGSYTSGRFPGPQRRLMDICGMAWEGECCGEGFLWIADAKNDQILKIKPNREFVLSIKSPVKSPNGIAFDGKSLWLISQYSMKIVQFNPELEAIENVYFSPIKRPSGLTWDCEGYIWVVGMDECRNNEKRCVTSRLLRMDTSNGRFTHEVKLPPMIERPSSVALGDGYFWVGDYNLNRVFKIPFKKRKMKEIDLKPDDFQ</sequence>
<dbReference type="AlphaFoldDB" id="A0A1W1HIT1"/>
<evidence type="ECO:0000313" key="2">
    <source>
        <dbReference type="Proteomes" id="UP000191931"/>
    </source>
</evidence>
<evidence type="ECO:0000313" key="1">
    <source>
        <dbReference type="EMBL" id="SLM32315.1"/>
    </source>
</evidence>
<accession>A0A1W1HIT1</accession>
<dbReference type="EMBL" id="FWEV01000307">
    <property type="protein sequence ID" value="SLM32315.1"/>
    <property type="molecule type" value="Genomic_DNA"/>
</dbReference>
<dbReference type="Gene3D" id="2.120.10.30">
    <property type="entry name" value="TolB, C-terminal domain"/>
    <property type="match status" value="1"/>
</dbReference>
<gene>
    <name evidence="1" type="ORF">MTBBW1_630009</name>
</gene>
<proteinExistence type="predicted"/>
<reference evidence="1 2" key="1">
    <citation type="submission" date="2017-03" db="EMBL/GenBank/DDBJ databases">
        <authorList>
            <person name="Afonso C.L."/>
            <person name="Miller P.J."/>
            <person name="Scott M.A."/>
            <person name="Spackman E."/>
            <person name="Goraichik I."/>
            <person name="Dimitrov K.M."/>
            <person name="Suarez D.L."/>
            <person name="Swayne D.E."/>
        </authorList>
    </citation>
    <scope>NUCLEOTIDE SEQUENCE [LARGE SCALE GENOMIC DNA]</scope>
    <source>
        <strain evidence="1">PRJEB14757</strain>
    </source>
</reference>
<dbReference type="SUPFAM" id="SSF63825">
    <property type="entry name" value="YWTD domain"/>
    <property type="match status" value="1"/>
</dbReference>
<dbReference type="STRING" id="1246637.MTBBW1_630009"/>
<dbReference type="OrthoDB" id="7767370at2"/>
<protein>
    <recommendedName>
        <fullName evidence="3">SMP-30/Gluconolactonase/LRE-like region domain-containing protein</fullName>
    </recommendedName>
</protein>